<feature type="signal peptide" evidence="1">
    <location>
        <begin position="1"/>
        <end position="19"/>
    </location>
</feature>
<name>M2Y542_9PROT</name>
<comment type="caution">
    <text evidence="2">The sequence shown here is derived from an EMBL/GenBank/DDBJ whole genome shotgun (WGS) entry which is preliminary data.</text>
</comment>
<organism evidence="2 3">
    <name type="scientific">Paramagnetospirillum caucaseum</name>
    <dbReference type="NCBI Taxonomy" id="1244869"/>
    <lineage>
        <taxon>Bacteria</taxon>
        <taxon>Pseudomonadati</taxon>
        <taxon>Pseudomonadota</taxon>
        <taxon>Alphaproteobacteria</taxon>
        <taxon>Rhodospirillales</taxon>
        <taxon>Magnetospirillaceae</taxon>
        <taxon>Paramagnetospirillum</taxon>
    </lineage>
</organism>
<feature type="chain" id="PRO_5004029949" description="DUF992 domain-containing protein" evidence="1">
    <location>
        <begin position="20"/>
        <end position="158"/>
    </location>
</feature>
<protein>
    <recommendedName>
        <fullName evidence="4">DUF992 domain-containing protein</fullName>
    </recommendedName>
</protein>
<dbReference type="InterPro" id="IPR009333">
    <property type="entry name" value="DUF992"/>
</dbReference>
<dbReference type="AlphaFoldDB" id="M2Y542"/>
<proteinExistence type="predicted"/>
<evidence type="ECO:0000313" key="3">
    <source>
        <dbReference type="Proteomes" id="UP000011744"/>
    </source>
</evidence>
<dbReference type="PATRIC" id="fig|1244869.3.peg.3901"/>
<accession>M2Y542</accession>
<dbReference type="Proteomes" id="UP000011744">
    <property type="component" value="Unassembled WGS sequence"/>
</dbReference>
<dbReference type="EMBL" id="AONQ01000076">
    <property type="protein sequence ID" value="EME68201.1"/>
    <property type="molecule type" value="Genomic_DNA"/>
</dbReference>
<dbReference type="STRING" id="1244869.H261_19611"/>
<keyword evidence="3" id="KW-1185">Reference proteome</keyword>
<dbReference type="Pfam" id="PF06186">
    <property type="entry name" value="DUF992"/>
    <property type="match status" value="1"/>
</dbReference>
<keyword evidence="1" id="KW-0732">Signal</keyword>
<evidence type="ECO:0000256" key="1">
    <source>
        <dbReference type="SAM" id="SignalP"/>
    </source>
</evidence>
<evidence type="ECO:0008006" key="4">
    <source>
        <dbReference type="Google" id="ProtNLM"/>
    </source>
</evidence>
<dbReference type="OrthoDB" id="7352140at2"/>
<reference evidence="2 3" key="1">
    <citation type="journal article" date="2014" name="Genome Announc.">
        <title>Draft Genome Sequence of Magnetospirillum sp. Strain SO-1, a Freshwater Magnetotactic Bacterium Isolated from the Ol'khovka River, Russia.</title>
        <authorList>
            <person name="Grouzdev D.S."/>
            <person name="Dziuba M.V."/>
            <person name="Sukhacheva M.S."/>
            <person name="Mardanov A.V."/>
            <person name="Beletskiy A.V."/>
            <person name="Kuznetsov B.B."/>
            <person name="Skryabin K.G."/>
        </authorList>
    </citation>
    <scope>NUCLEOTIDE SEQUENCE [LARGE SCALE GENOMIC DNA]</scope>
    <source>
        <strain evidence="2 3">SO-1</strain>
    </source>
</reference>
<gene>
    <name evidence="2" type="ORF">H261_19611</name>
</gene>
<sequence length="158" mass="15859">MKKWIASTVVALAALFAFGNDARAEGGVVLGVLTCSKTGTGTTYVVHSRNPVACEYNGVGGPSKYTGKSGILFGIDLEIEHMDGMGYLVIGGTATDKNSLQGYYVGAKASLTVGLGLAAQAGLVGIGNDFVLVPVGLGGQIGIGATAGIAYLDIMGAK</sequence>
<dbReference type="RefSeq" id="WP_008620947.1">
    <property type="nucleotide sequence ID" value="NZ_AONQ01000076.1"/>
</dbReference>
<evidence type="ECO:0000313" key="2">
    <source>
        <dbReference type="EMBL" id="EME68201.1"/>
    </source>
</evidence>